<dbReference type="InterPro" id="IPR056501">
    <property type="entry name" value="NAD-bd_HRPKS_sdrA"/>
</dbReference>
<dbReference type="Gene3D" id="3.40.366.10">
    <property type="entry name" value="Malonyl-Coenzyme A Acyl Carrier Protein, domain 2"/>
    <property type="match status" value="1"/>
</dbReference>
<dbReference type="InterPro" id="IPR036736">
    <property type="entry name" value="ACP-like_sf"/>
</dbReference>
<dbReference type="Pfam" id="PF02801">
    <property type="entry name" value="Ketoacyl-synt_C"/>
    <property type="match status" value="1"/>
</dbReference>
<keyword evidence="2" id="KW-0597">Phosphoprotein</keyword>
<keyword evidence="14" id="KW-1185">Reference proteome</keyword>
<dbReference type="PROSITE" id="PS00012">
    <property type="entry name" value="PHOSPHOPANTETHEINE"/>
    <property type="match status" value="1"/>
</dbReference>
<dbReference type="PANTHER" id="PTHR43775:SF29">
    <property type="entry name" value="ASPERFURANONE POLYKETIDE SYNTHASE AFOG-RELATED"/>
    <property type="match status" value="1"/>
</dbReference>
<dbReference type="EMBL" id="MU853362">
    <property type="protein sequence ID" value="KAK4108594.1"/>
    <property type="molecule type" value="Genomic_DNA"/>
</dbReference>
<dbReference type="GO" id="GO:0030639">
    <property type="term" value="P:polyketide biosynthetic process"/>
    <property type="evidence" value="ECO:0007669"/>
    <property type="project" value="UniProtKB-ARBA"/>
</dbReference>
<feature type="domain" description="Ketosynthase family 3 (KS3)" evidence="11">
    <location>
        <begin position="1"/>
        <end position="425"/>
    </location>
</feature>
<dbReference type="SMART" id="SM00827">
    <property type="entry name" value="PKS_AT"/>
    <property type="match status" value="1"/>
</dbReference>
<dbReference type="Pfam" id="PF16197">
    <property type="entry name" value="KAsynt_C_assoc"/>
    <property type="match status" value="1"/>
</dbReference>
<dbReference type="InterPro" id="IPR049900">
    <property type="entry name" value="PKS_mFAS_DH"/>
</dbReference>
<dbReference type="Pfam" id="PF23114">
    <property type="entry name" value="NAD-bd_HRPKS_sdrA"/>
    <property type="match status" value="1"/>
</dbReference>
<dbReference type="InterPro" id="IPR006162">
    <property type="entry name" value="Ppantetheine_attach_site"/>
</dbReference>
<comment type="caution">
    <text evidence="13">The sequence shown here is derived from an EMBL/GenBank/DDBJ whole genome shotgun (WGS) entry which is preliminary data.</text>
</comment>
<sequence>MPLAIVGMACRFAGGVNNPDKLWEFVSQGRSAWSEIPETRFNRAAFHHPQADKFSTSYIKGGYFLEEDVGLFDPSFFNFTADVAASMDPQIRLQLELTFEALESAGIPLQKLVGSKTSVYSGTFTKDYHDRLLTDPLRVPRAFVTGNYAAMLANRISHFFDLKGPSTAVDTGCSTSLMGLHLACQSLRLGESDCAIVGGACINMNPDFFANLSSLGSCGPDGKCYAFDHRVQGYGRGEGVATLIVKRLDDALRDGDPIRVVIRETGVNQDGKTATITSPDGDAQLALIKMCYEKAGLDPLDTAVVEAHGTGTKAGDPIEATAIGRALGEGRPADKPVYIASVKTNLGHTEAASGLAAVIKMSKALEHGQVPPSINFEKPNPDIDFDGLRLKVPQKLEAWPSSAIKRASVNNFGYGGTNTHVILEEAEHYVKQALAAVNGAAAAEREETTQRKLILLSARDEKTVKNMAGNLAEYLKQATDTPFDALAYTLGQRRTRFPWTLAMSAQSVPELVEVLAAGEVKPVQASSVVPRLGFVFNGQGAQWFAMGRELMGTYPVFMETLEECDGYLREFGADWSLITELSRDEKTSRVNEVRFSMPLSSVIQLALVRLLESWGITPTAVTGHSSGEVAAAFAAGALDLREAVASTYFRGLVNAEHIEKSTSTGGMMAVGLGVEGVQPYLDALTSGKVVVACVNSPSSVTLSGDMSGIDELESKFAAESIFARKLKVQSAFHSHYMLPLEAKYRAALDQYMRRGSRSFKEGVTYSSPVTGGILDNADLLGPENWVDNMIKPVLFAQSFRSMVATEKETGLSQNIDAVVEIGPHSALAGPMRQSLSEPALKKLGIAYGSCLERGKHAVLTMQNLAGFLVQRGYPVDVGMVNFPQGQAGLRALPNLPSYPWNHSTRFWAESRMSQEHRFRPHPPHDLLGLRMPGTSDHSPIWRLILRASELPWVRDHIVQSNIVYPGSGYICMAIEAMKQLHSSGDKPITGYLLRDVEISKAMIIPENADGVEVQLFLEPSSERSLVQDWRQFHVYSAPSQGEEWVESAKGMIAVEFGQKPAGSFALKSTSSLDVARGGSAGAAYPKKMNPRDLFKALHAVGVAHGPSFQNLAEIRMADDKAVTTFKIADSAATMPYNYQQPHVIHPITLDAVFQAAYPTLTPEGRKTVGAAVPRAIRSLYISADISSQAGHQLKEYSALLQYNRQGFDVHAAVVSESAQDGSSSPVIELEGMHFQSVGRAEDEDSQGREKLVLINDWQEAFSLNDPSPLRETLKTSAPSEEKAVAQDLARAAYHFVHDALHQLTDEDIANLEWYHKTFYDWMLLLEKQAANNELAPKSSRWANSSEGVKQMLYDRVAVSSVNGELAVRMGKNLVPIMRKQVAPLELMLEGQLLYKFYQHLLHFTRSTAQAGEIVRAIAAENPRAKILEIGAGTGGCTIPVLTALGGEEGAAVAQFEHYDFTDISAGFFQSARDRFAAWGDMISFSTLDIEQDPEKQGFQLGSYDIIIAAQVLHATKNMNNTMTNVRRLLKDGGKLILVETTRDSPDMHLIFGNVPGWWLSEEPERKYSPNMPLESWERILKGTGFTGLDVNVWDCEDTTHQAMSCILSTAIPAAGKQAFEHEVTLVYGDNPPPTEWIKSLMESIVRTTGVTPTLSDLATLNAAGKVCIFLSGLDGSPQAFDEQSFTAIKSLVTSCKGLLWVTKGSAVDAPTPENALHVGLLRTARVEDLSKRYVSLDLDPARSAWTAASQDAITKVFQTALDFSKESGTFDTEYAERDSKILVPRMHPDTVENEDFYNSDEKEPEMQKFIQPGRSLRMHVDVPGLLDSIIFRDDPDARLPLPEDWVEIEPKAFGLNFRDVMAAMGQLNEKQEMGVECAGVITRVGPKAAAQGLQVGDRVCALTVHGHFANRARVPWTSVAKIPDHMDYETAASFVIVFVTAYFSLFDAGRAEVGETVLVHAASGGVGQACIILCQWIGLEVFATVSSQEKRDFLKNTYGLADDHIFSSRDPSFAEDVLNATGRKGVDIVINSLAGKLLHESWNVLAPHGRFVEIGKKDIHHNKSLEMEPFRRALSFIHVDVVQLADNKGRVIQRILQEVIRLLETKTIRNISPVVSYPLADVARAFRAMQAGKHIGKLVLIPSADDVVKTAPERKLADLSPDATYLIVGGLTGIGQSIAWYLLDHGAKNLLLVSRSAATRADTTKIGKELAATGASVLVKNCDVGNMAQLQSVLAECRAAGLPPIRGVVHGGMVLDDSILERMTYPQWLRAMNPKLDGTRNLDTLFHNPDEIDFFILLSSASGVLGSTSQSNYAAGGTYQDALARHRAAQGLPAVSIDLGIVNSVGFVAETDGVKERLIKSGHRPLEESEVLALVDYAIRTPRRPVRTAQVAAGITGGSLGTAEPRFAGLRRPAGSAGKQTAGGKGGVRREASLHEQMAGASSSDEAAGLVERAVVNKLAEMFVIPVDEIDPAQPLTRYGVDSLVAVELRNWLVPRAQIEMSIFDLLGSSSLTELAGKVVKRSKAVLAVAGA</sequence>
<dbReference type="SMART" id="SM00829">
    <property type="entry name" value="PKS_ER"/>
    <property type="match status" value="1"/>
</dbReference>
<dbReference type="SUPFAM" id="SSF55048">
    <property type="entry name" value="Probable ACP-binding domain of malonyl-CoA ACP transacylase"/>
    <property type="match status" value="1"/>
</dbReference>
<evidence type="ECO:0000256" key="5">
    <source>
        <dbReference type="ARBA" id="ARBA00023002"/>
    </source>
</evidence>
<dbReference type="GO" id="GO:0004312">
    <property type="term" value="F:fatty acid synthase activity"/>
    <property type="evidence" value="ECO:0007669"/>
    <property type="project" value="TreeGrafter"/>
</dbReference>
<reference evidence="13" key="1">
    <citation type="journal article" date="2023" name="Mol. Phylogenet. Evol.">
        <title>Genome-scale phylogeny and comparative genomics of the fungal order Sordariales.</title>
        <authorList>
            <person name="Hensen N."/>
            <person name="Bonometti L."/>
            <person name="Westerberg I."/>
            <person name="Brannstrom I.O."/>
            <person name="Guillou S."/>
            <person name="Cros-Aarteil S."/>
            <person name="Calhoun S."/>
            <person name="Haridas S."/>
            <person name="Kuo A."/>
            <person name="Mondo S."/>
            <person name="Pangilinan J."/>
            <person name="Riley R."/>
            <person name="LaButti K."/>
            <person name="Andreopoulos B."/>
            <person name="Lipzen A."/>
            <person name="Chen C."/>
            <person name="Yan M."/>
            <person name="Daum C."/>
            <person name="Ng V."/>
            <person name="Clum A."/>
            <person name="Steindorff A."/>
            <person name="Ohm R.A."/>
            <person name="Martin F."/>
            <person name="Silar P."/>
            <person name="Natvig D.O."/>
            <person name="Lalanne C."/>
            <person name="Gautier V."/>
            <person name="Ament-Velasquez S.L."/>
            <person name="Kruys A."/>
            <person name="Hutchinson M.I."/>
            <person name="Powell A.J."/>
            <person name="Barry K."/>
            <person name="Miller A.N."/>
            <person name="Grigoriev I.V."/>
            <person name="Debuchy R."/>
            <person name="Gladieux P."/>
            <person name="Hiltunen Thoren M."/>
            <person name="Johannesson H."/>
        </authorList>
    </citation>
    <scope>NUCLEOTIDE SEQUENCE</scope>
    <source>
        <strain evidence="13">CBS 508.74</strain>
    </source>
</reference>
<dbReference type="SMART" id="SM00823">
    <property type="entry name" value="PKS_PP"/>
    <property type="match status" value="1"/>
</dbReference>
<dbReference type="CDD" id="cd05195">
    <property type="entry name" value="enoyl_red"/>
    <property type="match status" value="1"/>
</dbReference>
<dbReference type="GO" id="GO:0016491">
    <property type="term" value="F:oxidoreductase activity"/>
    <property type="evidence" value="ECO:0007669"/>
    <property type="project" value="UniProtKB-KW"/>
</dbReference>
<dbReference type="SUPFAM" id="SSF52151">
    <property type="entry name" value="FabD/lysophospholipase-like"/>
    <property type="match status" value="1"/>
</dbReference>
<dbReference type="Pfam" id="PF08242">
    <property type="entry name" value="Methyltransf_12"/>
    <property type="match status" value="1"/>
</dbReference>
<protein>
    <recommendedName>
        <fullName evidence="15">Polyketide synthase</fullName>
    </recommendedName>
</protein>
<dbReference type="InterPro" id="IPR009081">
    <property type="entry name" value="PP-bd_ACP"/>
</dbReference>
<feature type="active site" description="Proton acceptor; for dehydratase activity" evidence="8">
    <location>
        <position position="956"/>
    </location>
</feature>
<dbReference type="InterPro" id="IPR020807">
    <property type="entry name" value="PKS_DH"/>
</dbReference>
<dbReference type="GO" id="GO:1901336">
    <property type="term" value="P:lactone biosynthetic process"/>
    <property type="evidence" value="ECO:0007669"/>
    <property type="project" value="UniProtKB-ARBA"/>
</dbReference>
<dbReference type="InterPro" id="IPR011032">
    <property type="entry name" value="GroES-like_sf"/>
</dbReference>
<proteinExistence type="predicted"/>
<keyword evidence="7" id="KW-0012">Acyltransferase</keyword>
<keyword evidence="6" id="KW-0511">Multifunctional enzyme</keyword>
<dbReference type="SUPFAM" id="SSF50129">
    <property type="entry name" value="GroES-like"/>
    <property type="match status" value="1"/>
</dbReference>
<gene>
    <name evidence="13" type="ORF">N656DRAFT_739706</name>
</gene>
<dbReference type="InterPro" id="IPR013154">
    <property type="entry name" value="ADH-like_N"/>
</dbReference>
<dbReference type="PROSITE" id="PS50075">
    <property type="entry name" value="CARRIER"/>
    <property type="match status" value="1"/>
</dbReference>
<dbReference type="InterPro" id="IPR001227">
    <property type="entry name" value="Ac_transferase_dom_sf"/>
</dbReference>
<name>A0AAN6QEC0_9PEZI</name>
<feature type="active site" description="Proton donor; for dehydratase activity" evidence="8">
    <location>
        <position position="1150"/>
    </location>
</feature>
<dbReference type="Pfam" id="PF14765">
    <property type="entry name" value="PS-DH"/>
    <property type="match status" value="1"/>
</dbReference>
<dbReference type="SMART" id="SM00825">
    <property type="entry name" value="PKS_KS"/>
    <property type="match status" value="1"/>
</dbReference>
<evidence type="ECO:0000256" key="8">
    <source>
        <dbReference type="PROSITE-ProRule" id="PRU01363"/>
    </source>
</evidence>
<dbReference type="GeneID" id="89936912"/>
<dbReference type="InterPro" id="IPR013217">
    <property type="entry name" value="Methyltransf_12"/>
</dbReference>
<keyword evidence="4" id="KW-0521">NADP</keyword>
<evidence type="ECO:0008006" key="15">
    <source>
        <dbReference type="Google" id="ProtNLM"/>
    </source>
</evidence>
<evidence type="ECO:0000259" key="12">
    <source>
        <dbReference type="PROSITE" id="PS52019"/>
    </source>
</evidence>
<dbReference type="Pfam" id="PF23297">
    <property type="entry name" value="ACP_SdgA_C"/>
    <property type="match status" value="1"/>
</dbReference>
<dbReference type="Pfam" id="PF00109">
    <property type="entry name" value="ketoacyl-synt"/>
    <property type="match status" value="1"/>
</dbReference>
<feature type="domain" description="PKS/mFAS DH" evidence="12">
    <location>
        <begin position="924"/>
        <end position="1243"/>
    </location>
</feature>
<dbReference type="PROSITE" id="PS52004">
    <property type="entry name" value="KS3_2"/>
    <property type="match status" value="1"/>
</dbReference>
<dbReference type="SMART" id="SM00826">
    <property type="entry name" value="PKS_DH"/>
    <property type="match status" value="1"/>
</dbReference>
<dbReference type="SUPFAM" id="SSF51735">
    <property type="entry name" value="NAD(P)-binding Rossmann-fold domains"/>
    <property type="match status" value="2"/>
</dbReference>
<dbReference type="InterPro" id="IPR050091">
    <property type="entry name" value="PKS_NRPS_Biosynth_Enz"/>
</dbReference>
<dbReference type="InterPro" id="IPR016036">
    <property type="entry name" value="Malonyl_transacylase_ACP-bd"/>
</dbReference>
<dbReference type="InterPro" id="IPR032821">
    <property type="entry name" value="PKS_assoc"/>
</dbReference>
<dbReference type="Pfam" id="PF21089">
    <property type="entry name" value="PKS_DH_N"/>
    <property type="match status" value="1"/>
</dbReference>
<organism evidence="13 14">
    <name type="scientific">Canariomyces notabilis</name>
    <dbReference type="NCBI Taxonomy" id="2074819"/>
    <lineage>
        <taxon>Eukaryota</taxon>
        <taxon>Fungi</taxon>
        <taxon>Dikarya</taxon>
        <taxon>Ascomycota</taxon>
        <taxon>Pezizomycotina</taxon>
        <taxon>Sordariomycetes</taxon>
        <taxon>Sordariomycetidae</taxon>
        <taxon>Sordariales</taxon>
        <taxon>Chaetomiaceae</taxon>
        <taxon>Canariomyces</taxon>
    </lineage>
</organism>
<evidence type="ECO:0000256" key="6">
    <source>
        <dbReference type="ARBA" id="ARBA00023268"/>
    </source>
</evidence>
<dbReference type="Pfam" id="PF08659">
    <property type="entry name" value="KR"/>
    <property type="match status" value="1"/>
</dbReference>
<dbReference type="InterPro" id="IPR020806">
    <property type="entry name" value="PKS_PP-bd"/>
</dbReference>
<evidence type="ECO:0000256" key="1">
    <source>
        <dbReference type="ARBA" id="ARBA00022450"/>
    </source>
</evidence>
<accession>A0AAN6QEC0</accession>
<dbReference type="CDD" id="cd00833">
    <property type="entry name" value="PKS"/>
    <property type="match status" value="1"/>
</dbReference>
<dbReference type="Pfam" id="PF08240">
    <property type="entry name" value="ADH_N"/>
    <property type="match status" value="1"/>
</dbReference>
<dbReference type="Pfam" id="PF13602">
    <property type="entry name" value="ADH_zinc_N_2"/>
    <property type="match status" value="1"/>
</dbReference>
<dbReference type="InterPro" id="IPR014043">
    <property type="entry name" value="Acyl_transferase_dom"/>
</dbReference>
<dbReference type="GO" id="GO:0031177">
    <property type="term" value="F:phosphopantetheine binding"/>
    <property type="evidence" value="ECO:0007669"/>
    <property type="project" value="InterPro"/>
</dbReference>
<dbReference type="InterPro" id="IPR013968">
    <property type="entry name" value="PKS_KR"/>
</dbReference>
<evidence type="ECO:0000259" key="10">
    <source>
        <dbReference type="PROSITE" id="PS50075"/>
    </source>
</evidence>
<dbReference type="InterPro" id="IPR057326">
    <property type="entry name" value="KR_dom"/>
</dbReference>
<reference evidence="13" key="2">
    <citation type="submission" date="2023-05" db="EMBL/GenBank/DDBJ databases">
        <authorList>
            <consortium name="Lawrence Berkeley National Laboratory"/>
            <person name="Steindorff A."/>
            <person name="Hensen N."/>
            <person name="Bonometti L."/>
            <person name="Westerberg I."/>
            <person name="Brannstrom I.O."/>
            <person name="Guillou S."/>
            <person name="Cros-Aarteil S."/>
            <person name="Calhoun S."/>
            <person name="Haridas S."/>
            <person name="Kuo A."/>
            <person name="Mondo S."/>
            <person name="Pangilinan J."/>
            <person name="Riley R."/>
            <person name="Labutti K."/>
            <person name="Andreopoulos B."/>
            <person name="Lipzen A."/>
            <person name="Chen C."/>
            <person name="Yanf M."/>
            <person name="Daum C."/>
            <person name="Ng V."/>
            <person name="Clum A."/>
            <person name="Ohm R."/>
            <person name="Martin F."/>
            <person name="Silar P."/>
            <person name="Natvig D."/>
            <person name="Lalanne C."/>
            <person name="Gautier V."/>
            <person name="Ament-Velasquez S.L."/>
            <person name="Kruys A."/>
            <person name="Hutchinson M.I."/>
            <person name="Powell A.J."/>
            <person name="Barry K."/>
            <person name="Miller A.N."/>
            <person name="Grigoriev I.V."/>
            <person name="Debuchy R."/>
            <person name="Gladieux P."/>
            <person name="Thoren M.H."/>
            <person name="Johannesson H."/>
        </authorList>
    </citation>
    <scope>NUCLEOTIDE SEQUENCE</scope>
    <source>
        <strain evidence="13">CBS 508.74</strain>
    </source>
</reference>
<keyword evidence="3" id="KW-0808">Transferase</keyword>
<dbReference type="Gene3D" id="3.90.180.10">
    <property type="entry name" value="Medium-chain alcohol dehydrogenases, catalytic domain"/>
    <property type="match status" value="1"/>
</dbReference>
<dbReference type="SUPFAM" id="SSF47336">
    <property type="entry name" value="ACP-like"/>
    <property type="match status" value="1"/>
</dbReference>
<evidence type="ECO:0000256" key="3">
    <source>
        <dbReference type="ARBA" id="ARBA00022679"/>
    </source>
</evidence>
<evidence type="ECO:0000256" key="4">
    <source>
        <dbReference type="ARBA" id="ARBA00022857"/>
    </source>
</evidence>
<evidence type="ECO:0000313" key="13">
    <source>
        <dbReference type="EMBL" id="KAK4108594.1"/>
    </source>
</evidence>
<dbReference type="PROSITE" id="PS00606">
    <property type="entry name" value="KS3_1"/>
    <property type="match status" value="1"/>
</dbReference>
<dbReference type="InterPro" id="IPR036291">
    <property type="entry name" value="NAD(P)-bd_dom_sf"/>
</dbReference>
<dbReference type="InterPro" id="IPR049551">
    <property type="entry name" value="PKS_DH_C"/>
</dbReference>
<evidence type="ECO:0000256" key="2">
    <source>
        <dbReference type="ARBA" id="ARBA00022553"/>
    </source>
</evidence>
<dbReference type="Proteomes" id="UP001302812">
    <property type="component" value="Unassembled WGS sequence"/>
</dbReference>
<dbReference type="Gene3D" id="1.10.1200.10">
    <property type="entry name" value="ACP-like"/>
    <property type="match status" value="1"/>
</dbReference>
<dbReference type="InterPro" id="IPR029063">
    <property type="entry name" value="SAM-dependent_MTases_sf"/>
</dbReference>
<dbReference type="InterPro" id="IPR018201">
    <property type="entry name" value="Ketoacyl_synth_AS"/>
</dbReference>
<feature type="region of interest" description="N-terminal hotdog fold" evidence="8">
    <location>
        <begin position="924"/>
        <end position="1059"/>
    </location>
</feature>
<dbReference type="InterPro" id="IPR016039">
    <property type="entry name" value="Thiolase-like"/>
</dbReference>
<dbReference type="InterPro" id="IPR020841">
    <property type="entry name" value="PKS_Beta-ketoAc_synthase_dom"/>
</dbReference>
<dbReference type="Gene3D" id="3.10.129.10">
    <property type="entry name" value="Hotdog Thioesterase"/>
    <property type="match status" value="1"/>
</dbReference>
<dbReference type="Gene3D" id="3.40.50.720">
    <property type="entry name" value="NAD(P)-binding Rossmann-like Domain"/>
    <property type="match status" value="1"/>
</dbReference>
<dbReference type="Gene3D" id="3.40.47.10">
    <property type="match status" value="1"/>
</dbReference>
<dbReference type="GO" id="GO:0004315">
    <property type="term" value="F:3-oxoacyl-[acyl-carrier-protein] synthase activity"/>
    <property type="evidence" value="ECO:0007669"/>
    <property type="project" value="InterPro"/>
</dbReference>
<dbReference type="CDD" id="cd02440">
    <property type="entry name" value="AdoMet_MTases"/>
    <property type="match status" value="1"/>
</dbReference>
<dbReference type="Pfam" id="PF00698">
    <property type="entry name" value="Acyl_transf_1"/>
    <property type="match status" value="1"/>
</dbReference>
<dbReference type="SUPFAM" id="SSF53901">
    <property type="entry name" value="Thiolase-like"/>
    <property type="match status" value="1"/>
</dbReference>
<dbReference type="RefSeq" id="XP_064666164.1">
    <property type="nucleotide sequence ID" value="XM_064812787.1"/>
</dbReference>
<evidence type="ECO:0000313" key="14">
    <source>
        <dbReference type="Proteomes" id="UP001302812"/>
    </source>
</evidence>
<dbReference type="SUPFAM" id="SSF53335">
    <property type="entry name" value="S-adenosyl-L-methionine-dependent methyltransferases"/>
    <property type="match status" value="1"/>
</dbReference>
<dbReference type="InterPro" id="IPR014031">
    <property type="entry name" value="Ketoacyl_synth_C"/>
</dbReference>
<feature type="region of interest" description="C-terminal hotdog fold" evidence="8">
    <location>
        <begin position="1082"/>
        <end position="1243"/>
    </location>
</feature>
<dbReference type="InterPro" id="IPR049552">
    <property type="entry name" value="PKS_DH_N"/>
</dbReference>
<feature type="domain" description="Carrier" evidence="10">
    <location>
        <begin position="2446"/>
        <end position="2523"/>
    </location>
</feature>
<dbReference type="PANTHER" id="PTHR43775">
    <property type="entry name" value="FATTY ACID SYNTHASE"/>
    <property type="match status" value="1"/>
</dbReference>
<feature type="region of interest" description="Disordered" evidence="9">
    <location>
        <begin position="2411"/>
        <end position="2436"/>
    </location>
</feature>
<dbReference type="InterPro" id="IPR016035">
    <property type="entry name" value="Acyl_Trfase/lysoPLipase"/>
</dbReference>
<dbReference type="Gene3D" id="3.40.50.150">
    <property type="entry name" value="Vaccinia Virus protein VP39"/>
    <property type="match status" value="1"/>
</dbReference>
<evidence type="ECO:0000256" key="7">
    <source>
        <dbReference type="ARBA" id="ARBA00023315"/>
    </source>
</evidence>
<dbReference type="InterPro" id="IPR020843">
    <property type="entry name" value="ER"/>
</dbReference>
<evidence type="ECO:0000259" key="11">
    <source>
        <dbReference type="PROSITE" id="PS52004"/>
    </source>
</evidence>
<keyword evidence="5" id="KW-0560">Oxidoreductase</keyword>
<evidence type="ECO:0000256" key="9">
    <source>
        <dbReference type="SAM" id="MobiDB-lite"/>
    </source>
</evidence>
<dbReference type="SMART" id="SM00822">
    <property type="entry name" value="PKS_KR"/>
    <property type="match status" value="1"/>
</dbReference>
<dbReference type="InterPro" id="IPR014030">
    <property type="entry name" value="Ketoacyl_synth_N"/>
</dbReference>
<dbReference type="FunFam" id="3.40.50.720:FF:000209">
    <property type="entry name" value="Polyketide synthase Pks12"/>
    <property type="match status" value="1"/>
</dbReference>
<dbReference type="PROSITE" id="PS52019">
    <property type="entry name" value="PKS_MFAS_DH"/>
    <property type="match status" value="1"/>
</dbReference>
<dbReference type="GO" id="GO:0006633">
    <property type="term" value="P:fatty acid biosynthetic process"/>
    <property type="evidence" value="ECO:0007669"/>
    <property type="project" value="InterPro"/>
</dbReference>
<keyword evidence="1" id="KW-0596">Phosphopantetheine</keyword>